<evidence type="ECO:0000256" key="2">
    <source>
        <dbReference type="ARBA" id="ARBA00022695"/>
    </source>
</evidence>
<dbReference type="EMBL" id="CP017831">
    <property type="protein sequence ID" value="AOZ95479.1"/>
    <property type="molecule type" value="Genomic_DNA"/>
</dbReference>
<proteinExistence type="predicted"/>
<dbReference type="SUPFAM" id="SSF53448">
    <property type="entry name" value="Nucleotide-diphospho-sugar transferases"/>
    <property type="match status" value="1"/>
</dbReference>
<dbReference type="RefSeq" id="WP_071175251.1">
    <property type="nucleotide sequence ID" value="NZ_CP017831.1"/>
</dbReference>
<keyword evidence="5" id="KW-1185">Reference proteome</keyword>
<dbReference type="PANTHER" id="PTHR43584:SF5">
    <property type="entry name" value="PROTEIN LICC"/>
    <property type="match status" value="1"/>
</dbReference>
<keyword evidence="1" id="KW-0808">Transferase</keyword>
<name>A0A1D9NZ31_9FIRM</name>
<reference evidence="5" key="1">
    <citation type="submission" date="2016-10" db="EMBL/GenBank/DDBJ databases">
        <title>The complete genome sequence of the rumen bacterium Butyrivibrio hungatei MB2003.</title>
        <authorList>
            <person name="Palevich N."/>
            <person name="Kelly W.J."/>
            <person name="Leahy S.C."/>
            <person name="Altermann E."/>
            <person name="Rakonjac J."/>
            <person name="Attwood G.T."/>
        </authorList>
    </citation>
    <scope>NUCLEOTIDE SEQUENCE [LARGE SCALE GENOMIC DNA]</scope>
    <source>
        <strain evidence="5">MB2003</strain>
    </source>
</reference>
<evidence type="ECO:0000256" key="1">
    <source>
        <dbReference type="ARBA" id="ARBA00022679"/>
    </source>
</evidence>
<dbReference type="Proteomes" id="UP000179284">
    <property type="component" value="Chromosome I"/>
</dbReference>
<dbReference type="InterPro" id="IPR050065">
    <property type="entry name" value="GlmU-like"/>
</dbReference>
<organism evidence="4 5">
    <name type="scientific">Butyrivibrio hungatei</name>
    <dbReference type="NCBI Taxonomy" id="185008"/>
    <lineage>
        <taxon>Bacteria</taxon>
        <taxon>Bacillati</taxon>
        <taxon>Bacillota</taxon>
        <taxon>Clostridia</taxon>
        <taxon>Lachnospirales</taxon>
        <taxon>Lachnospiraceae</taxon>
        <taxon>Butyrivibrio</taxon>
    </lineage>
</organism>
<dbReference type="InterPro" id="IPR025877">
    <property type="entry name" value="MobA-like_NTP_Trfase"/>
</dbReference>
<dbReference type="Gene3D" id="3.90.550.10">
    <property type="entry name" value="Spore Coat Polysaccharide Biosynthesis Protein SpsA, Chain A"/>
    <property type="match status" value="1"/>
</dbReference>
<evidence type="ECO:0000259" key="3">
    <source>
        <dbReference type="Pfam" id="PF12804"/>
    </source>
</evidence>
<dbReference type="KEGG" id="bhu:bhn_I0445"/>
<dbReference type="PANTHER" id="PTHR43584">
    <property type="entry name" value="NUCLEOTIDYL TRANSFERASE"/>
    <property type="match status" value="1"/>
</dbReference>
<sequence>MTNKVERAIIMAAGLGNRMKPVSEHIPKPLIKVNGKRMIETVIDGLVENGIEDITIVVGYKKEMFSQLLNKYPELNLISNPYYEQYNNISSLYCAREKLDRACMILDGDQIIYNSKILTPFFEKSGYSAAWVETHTDEWLMQEEGGKVVSCSRTGGEKGWQLYSLSRWTNEDARMLKKCVEIEFASDNKQIYWDDIPLFLHADEFELGVNPISKEDITEIDSFEELKMIDASYNKYGEGK</sequence>
<feature type="domain" description="MobA-like NTP transferase" evidence="3">
    <location>
        <begin position="8"/>
        <end position="133"/>
    </location>
</feature>
<dbReference type="Pfam" id="PF12804">
    <property type="entry name" value="NTP_transf_3"/>
    <property type="match status" value="1"/>
</dbReference>
<evidence type="ECO:0000313" key="4">
    <source>
        <dbReference type="EMBL" id="AOZ95479.1"/>
    </source>
</evidence>
<dbReference type="GO" id="GO:0016779">
    <property type="term" value="F:nucleotidyltransferase activity"/>
    <property type="evidence" value="ECO:0007669"/>
    <property type="project" value="UniProtKB-KW"/>
</dbReference>
<dbReference type="CDD" id="cd02523">
    <property type="entry name" value="PC_cytidylyltransferase"/>
    <property type="match status" value="1"/>
</dbReference>
<evidence type="ECO:0000313" key="5">
    <source>
        <dbReference type="Proteomes" id="UP000179284"/>
    </source>
</evidence>
<gene>
    <name evidence="4" type="ORF">bhn_I0445</name>
</gene>
<accession>A0A1D9NZ31</accession>
<dbReference type="InterPro" id="IPR029044">
    <property type="entry name" value="Nucleotide-diphossugar_trans"/>
</dbReference>
<keyword evidence="2 4" id="KW-0548">Nucleotidyltransferase</keyword>
<protein>
    <submittedName>
        <fullName evidence="4">CTP:phosphocholine cytidylyltransferase</fullName>
    </submittedName>
</protein>
<dbReference type="AlphaFoldDB" id="A0A1D9NZ31"/>
<dbReference type="OrthoDB" id="9803871at2"/>